<evidence type="ECO:0000313" key="2">
    <source>
        <dbReference type="EMBL" id="BCI63328.1"/>
    </source>
</evidence>
<accession>A0A7G1HYQ1</accession>
<dbReference type="EMBL" id="AP023322">
    <property type="protein sequence ID" value="BCI63328.1"/>
    <property type="molecule type" value="Genomic_DNA"/>
</dbReference>
<keyword evidence="1" id="KW-0732">Signal</keyword>
<keyword evidence="3" id="KW-1185">Reference proteome</keyword>
<feature type="signal peptide" evidence="1">
    <location>
        <begin position="1"/>
        <end position="24"/>
    </location>
</feature>
<evidence type="ECO:0000313" key="3">
    <source>
        <dbReference type="Proteomes" id="UP000594042"/>
    </source>
</evidence>
<reference evidence="3" key="1">
    <citation type="submission" date="2020-07" db="EMBL/GenBank/DDBJ databases">
        <title>Complete genome sequencing of Coprobacter sp. strain 2CBH44.</title>
        <authorList>
            <person name="Sakamoto M."/>
            <person name="Murakami T."/>
            <person name="Mori H."/>
        </authorList>
    </citation>
    <scope>NUCLEOTIDE SEQUENCE [LARGE SCALE GENOMIC DNA]</scope>
    <source>
        <strain evidence="3">2CBH44</strain>
    </source>
</reference>
<feature type="chain" id="PRO_5028951415" description="FrrB" evidence="1">
    <location>
        <begin position="25"/>
        <end position="255"/>
    </location>
</feature>
<evidence type="ECO:0008006" key="4">
    <source>
        <dbReference type="Google" id="ProtNLM"/>
    </source>
</evidence>
<protein>
    <recommendedName>
        <fullName evidence="4">FrrB</fullName>
    </recommendedName>
</protein>
<gene>
    <name evidence="2" type="ORF">Cop2CBH44_16810</name>
</gene>
<name>A0A7G1HYQ1_9BACT</name>
<evidence type="ECO:0000256" key="1">
    <source>
        <dbReference type="SAM" id="SignalP"/>
    </source>
</evidence>
<dbReference type="AlphaFoldDB" id="A0A7G1HYQ1"/>
<sequence length="255" mass="28242">MKTIIKSITLACAFSIFGANTTFSQEESKGVNFNVAGDLVSSYIWRGMYQSGAAIQPTLGLSVKGFSLTAWGSVDFTGQGHKEADITAAYSIAGLTISVADFWWAGQSGIYNDRENGKNNYFNFNHNSTDHIFEGALSYQLPVEKFPLSISWYTMFAGNDYVLKSNGLDRKRAYSTYIEFGYPFSVKGVDLIANVGLSPWESAQYKNDGFAVTNVSLKATKVLPITKNFSLPIYTQVIWNPNREDVHFVFGVTIK</sequence>
<dbReference type="RefSeq" id="WP_021931946.1">
    <property type="nucleotide sequence ID" value="NZ_AP023322.1"/>
</dbReference>
<dbReference type="KEGG" id="copr:Cop2CBH44_16810"/>
<dbReference type="Proteomes" id="UP000594042">
    <property type="component" value="Chromosome"/>
</dbReference>
<organism evidence="2 3">
    <name type="scientific">Coprobacter secundus subsp. similis</name>
    <dbReference type="NCBI Taxonomy" id="2751153"/>
    <lineage>
        <taxon>Bacteria</taxon>
        <taxon>Pseudomonadati</taxon>
        <taxon>Bacteroidota</taxon>
        <taxon>Bacteroidia</taxon>
        <taxon>Bacteroidales</taxon>
        <taxon>Barnesiellaceae</taxon>
        <taxon>Coprobacter</taxon>
    </lineage>
</organism>
<proteinExistence type="predicted"/>